<dbReference type="OMA" id="DRICVHV"/>
<dbReference type="Gene3D" id="3.40.50.12780">
    <property type="entry name" value="N-terminal domain of ligase-like"/>
    <property type="match status" value="1"/>
</dbReference>
<dbReference type="InterPro" id="IPR000873">
    <property type="entry name" value="AMP-dep_synth/lig_dom"/>
</dbReference>
<dbReference type="PROSITE" id="PS00455">
    <property type="entry name" value="AMP_BINDING"/>
    <property type="match status" value="1"/>
</dbReference>
<dbReference type="eggNOG" id="KOG1176">
    <property type="taxonomic scope" value="Eukaryota"/>
</dbReference>
<dbReference type="Pfam" id="PF13193">
    <property type="entry name" value="AMP-binding_C"/>
    <property type="match status" value="1"/>
</dbReference>
<dbReference type="InterPro" id="IPR045851">
    <property type="entry name" value="AMP-bd_C_sf"/>
</dbReference>
<evidence type="ECO:0000313" key="6">
    <source>
        <dbReference type="EMBL" id="EOY00847.1"/>
    </source>
</evidence>
<accession>A0A061E905</accession>
<evidence type="ECO:0000259" key="4">
    <source>
        <dbReference type="Pfam" id="PF00501"/>
    </source>
</evidence>
<comment type="similarity">
    <text evidence="2">Belongs to the ATP-dependent AMP-binding enzyme family.</text>
</comment>
<dbReference type="Gramene" id="EOY00847">
    <property type="protein sequence ID" value="EOY00847"/>
    <property type="gene ID" value="TCM_010772"/>
</dbReference>
<evidence type="ECO:0000256" key="2">
    <source>
        <dbReference type="ARBA" id="ARBA00006432"/>
    </source>
</evidence>
<protein>
    <submittedName>
        <fullName evidence="6">AMP dependent CoA ligase, putative</fullName>
    </submittedName>
</protein>
<feature type="domain" description="AMP-binding enzyme C-terminal" evidence="5">
    <location>
        <begin position="454"/>
        <end position="529"/>
    </location>
</feature>
<keyword evidence="3 6" id="KW-0436">Ligase</keyword>
<dbReference type="Proteomes" id="UP000026915">
    <property type="component" value="Chromosome 2"/>
</dbReference>
<dbReference type="GO" id="GO:0016405">
    <property type="term" value="F:CoA-ligase activity"/>
    <property type="evidence" value="ECO:0000318"/>
    <property type="project" value="GO_Central"/>
</dbReference>
<dbReference type="InterPro" id="IPR042099">
    <property type="entry name" value="ANL_N_sf"/>
</dbReference>
<dbReference type="HOGENOM" id="CLU_000022_59_2_1"/>
<feature type="domain" description="AMP-dependent synthetase/ligase" evidence="4">
    <location>
        <begin position="51"/>
        <end position="402"/>
    </location>
</feature>
<evidence type="ECO:0000256" key="3">
    <source>
        <dbReference type="ARBA" id="ARBA00022598"/>
    </source>
</evidence>
<dbReference type="SUPFAM" id="SSF56801">
    <property type="entry name" value="Acetyl-CoA synthetase-like"/>
    <property type="match status" value="1"/>
</dbReference>
<dbReference type="InterPro" id="IPR020845">
    <property type="entry name" value="AMP-binding_CS"/>
</dbReference>
<dbReference type="AlphaFoldDB" id="A0A061E905"/>
<keyword evidence="7" id="KW-1185">Reference proteome</keyword>
<comment type="cofactor">
    <cofactor evidence="1">
        <name>Mg(2+)</name>
        <dbReference type="ChEBI" id="CHEBI:18420"/>
    </cofactor>
</comment>
<organism evidence="6 7">
    <name type="scientific">Theobroma cacao</name>
    <name type="common">Cacao</name>
    <name type="synonym">Cocoa</name>
    <dbReference type="NCBI Taxonomy" id="3641"/>
    <lineage>
        <taxon>Eukaryota</taxon>
        <taxon>Viridiplantae</taxon>
        <taxon>Streptophyta</taxon>
        <taxon>Embryophyta</taxon>
        <taxon>Tracheophyta</taxon>
        <taxon>Spermatophyta</taxon>
        <taxon>Magnoliopsida</taxon>
        <taxon>eudicotyledons</taxon>
        <taxon>Gunneridae</taxon>
        <taxon>Pentapetalae</taxon>
        <taxon>rosids</taxon>
        <taxon>malvids</taxon>
        <taxon>Malvales</taxon>
        <taxon>Malvaceae</taxon>
        <taxon>Byttnerioideae</taxon>
        <taxon>Theobroma</taxon>
    </lineage>
</organism>
<dbReference type="EMBL" id="CM001880">
    <property type="protein sequence ID" value="EOY00847.1"/>
    <property type="molecule type" value="Genomic_DNA"/>
</dbReference>
<gene>
    <name evidence="6" type="ORF">TCM_010772</name>
</gene>
<dbReference type="InterPro" id="IPR025110">
    <property type="entry name" value="AMP-bd_C"/>
</dbReference>
<dbReference type="FunFam" id="3.30.300.30:FF:000007">
    <property type="entry name" value="4-coumarate--CoA ligase 2"/>
    <property type="match status" value="1"/>
</dbReference>
<reference evidence="6 7" key="1">
    <citation type="journal article" date="2013" name="Genome Biol.">
        <title>The genome sequence of the most widely cultivated cacao type and its use to identify candidate genes regulating pod color.</title>
        <authorList>
            <person name="Motamayor J.C."/>
            <person name="Mockaitis K."/>
            <person name="Schmutz J."/>
            <person name="Haiminen N."/>
            <person name="Iii D.L."/>
            <person name="Cornejo O."/>
            <person name="Findley S.D."/>
            <person name="Zheng P."/>
            <person name="Utro F."/>
            <person name="Royaert S."/>
            <person name="Saski C."/>
            <person name="Jenkins J."/>
            <person name="Podicheti R."/>
            <person name="Zhao M."/>
            <person name="Scheffler B.E."/>
            <person name="Stack J.C."/>
            <person name="Feltus F.A."/>
            <person name="Mustiga G.M."/>
            <person name="Amores F."/>
            <person name="Phillips W."/>
            <person name="Marelli J.P."/>
            <person name="May G.D."/>
            <person name="Shapiro H."/>
            <person name="Ma J."/>
            <person name="Bustamante C.D."/>
            <person name="Schnell R.J."/>
            <person name="Main D."/>
            <person name="Gilbert D."/>
            <person name="Parida L."/>
            <person name="Kuhn D.N."/>
        </authorList>
    </citation>
    <scope>NUCLEOTIDE SEQUENCE [LARGE SCALE GENOMIC DNA]</scope>
    <source>
        <strain evidence="7">cv. Matina 1-6</strain>
    </source>
</reference>
<evidence type="ECO:0000313" key="7">
    <source>
        <dbReference type="Proteomes" id="UP000026915"/>
    </source>
</evidence>
<dbReference type="Gene3D" id="3.30.300.30">
    <property type="match status" value="1"/>
</dbReference>
<dbReference type="Pfam" id="PF00501">
    <property type="entry name" value="AMP-binding"/>
    <property type="match status" value="1"/>
</dbReference>
<name>A0A061E905_THECC</name>
<dbReference type="PANTHER" id="PTHR24096:SF362">
    <property type="entry name" value="4-COUMARATE--COA LIGASE-LIKE 9"/>
    <property type="match status" value="1"/>
</dbReference>
<dbReference type="InParanoid" id="A0A061E905"/>
<proteinExistence type="inferred from homology"/>
<evidence type="ECO:0000256" key="1">
    <source>
        <dbReference type="ARBA" id="ARBA00001946"/>
    </source>
</evidence>
<dbReference type="PANTHER" id="PTHR24096">
    <property type="entry name" value="LONG-CHAIN-FATTY-ACID--COA LIGASE"/>
    <property type="match status" value="1"/>
</dbReference>
<dbReference type="STRING" id="3641.A0A061E905"/>
<sequence length="545" mass="59546">MANFVDPKTGFCSKTMTFHSLRPPVPLPPESAPISLTDFIFYLLNSSPPAPTAVALIDATTRRRILYPELISRVNNLAASLRTHFGLSKGDCAFVFSPNNIYTPILCLSLFSLGVVVSPANPAATIPEIHHQIRLSKPVIAFASLDSDHKIPSLKYGTAIMDSVEFESLMVNRSEKKKQEGIKVNQSDVATILYSSGTTGRVKGVALTHHNWTATIATGYSLRPMRKCPTVAFCPVPLFHVYGLAYSLRLLATGNCVVINGGGGRLDMKKIYDIVEEYRVSQVALAPPLVVTMVRDAGMMEGCDLSSLEVISCGGAHLSKSKIERLRKRLPKVQLAQAYGLTETTGRVFATMGPHESQIEGATGKLMANCEAKIVDPETAVALPPSKPGELWIRGALVMKGYVDNEEATAATVDSEGWLRTGDLCYIDNEGFLFFVDRLKELIKYKGYQVAPAELEHLLNSHPDVVDSAVVPFPDEEAGQVPVAFVVRQSGSNIDESEIKHFVARQVSQYKRIRRVIFIDSLPKNASGKVLRKELVELSSATSKL</sequence>
<evidence type="ECO:0000259" key="5">
    <source>
        <dbReference type="Pfam" id="PF13193"/>
    </source>
</evidence>